<dbReference type="Proteomes" id="UP000308133">
    <property type="component" value="Unassembled WGS sequence"/>
</dbReference>
<evidence type="ECO:0000313" key="2">
    <source>
        <dbReference type="Proteomes" id="UP000308133"/>
    </source>
</evidence>
<name>A0A4U7B6Q0_9PEZI</name>
<sequence>MAYDPTEAGNRAVHAIAYSDGSNKILDIFGTAGSQPKVLVEFQSIDGQSWIPFTPGKNFIFGDELPITGHLQQHHYGIVGAVNNIDLAEGQVISAGQSQTATLFCAVPERQVNTPSFSGYA</sequence>
<gene>
    <name evidence="1" type="ORF">C1H76_0607</name>
</gene>
<dbReference type="AlphaFoldDB" id="A0A4U7B6Q0"/>
<proteinExistence type="predicted"/>
<reference evidence="1 2" key="1">
    <citation type="submission" date="2018-02" db="EMBL/GenBank/DDBJ databases">
        <title>Draft genome sequences of Elsinoe sp., causing black scab on jojoba.</title>
        <authorList>
            <person name="Stodart B."/>
            <person name="Jeffress S."/>
            <person name="Ash G."/>
            <person name="Arun Chinnappa K."/>
        </authorList>
    </citation>
    <scope>NUCLEOTIDE SEQUENCE [LARGE SCALE GENOMIC DNA]</scope>
    <source>
        <strain evidence="1 2">Hillstone_2</strain>
    </source>
</reference>
<comment type="caution">
    <text evidence="1">The sequence shown here is derived from an EMBL/GenBank/DDBJ whole genome shotgun (WGS) entry which is preliminary data.</text>
</comment>
<accession>A0A4U7B6Q0</accession>
<organism evidence="1 2">
    <name type="scientific">Elsinoe australis</name>
    <dbReference type="NCBI Taxonomy" id="40998"/>
    <lineage>
        <taxon>Eukaryota</taxon>
        <taxon>Fungi</taxon>
        <taxon>Dikarya</taxon>
        <taxon>Ascomycota</taxon>
        <taxon>Pezizomycotina</taxon>
        <taxon>Dothideomycetes</taxon>
        <taxon>Dothideomycetidae</taxon>
        <taxon>Myriangiales</taxon>
        <taxon>Elsinoaceae</taxon>
        <taxon>Elsinoe</taxon>
    </lineage>
</organism>
<evidence type="ECO:0000313" key="1">
    <source>
        <dbReference type="EMBL" id="TKX27133.1"/>
    </source>
</evidence>
<protein>
    <submittedName>
        <fullName evidence="1">Uncharacterized protein</fullName>
    </submittedName>
</protein>
<dbReference type="EMBL" id="PTQR01000007">
    <property type="protein sequence ID" value="TKX27133.1"/>
    <property type="molecule type" value="Genomic_DNA"/>
</dbReference>